<comment type="caution">
    <text evidence="1">The sequence shown here is derived from an EMBL/GenBank/DDBJ whole genome shotgun (WGS) entry which is preliminary data.</text>
</comment>
<dbReference type="Proteomes" id="UP000318801">
    <property type="component" value="Unassembled WGS sequence"/>
</dbReference>
<keyword evidence="2" id="KW-1185">Reference proteome</keyword>
<evidence type="ECO:0000313" key="2">
    <source>
        <dbReference type="Proteomes" id="UP000318801"/>
    </source>
</evidence>
<dbReference type="EMBL" id="VHLG01000012">
    <property type="protein sequence ID" value="TPW28437.1"/>
    <property type="molecule type" value="Genomic_DNA"/>
</dbReference>
<reference evidence="1 2" key="1">
    <citation type="submission" date="2019-06" db="EMBL/GenBank/DDBJ databases">
        <authorList>
            <person name="Li M."/>
        </authorList>
    </citation>
    <scope>NUCLEOTIDE SEQUENCE [LARGE SCALE GENOMIC DNA]</scope>
    <source>
        <strain evidence="1 2">BGMRC2036</strain>
    </source>
</reference>
<organism evidence="1 2">
    <name type="scientific">Martelella alba</name>
    <dbReference type="NCBI Taxonomy" id="2590451"/>
    <lineage>
        <taxon>Bacteria</taxon>
        <taxon>Pseudomonadati</taxon>
        <taxon>Pseudomonadota</taxon>
        <taxon>Alphaproteobacteria</taxon>
        <taxon>Hyphomicrobiales</taxon>
        <taxon>Aurantimonadaceae</taxon>
        <taxon>Martelella</taxon>
    </lineage>
</organism>
<proteinExistence type="predicted"/>
<protein>
    <submittedName>
        <fullName evidence="1">Uncharacterized protein</fullName>
    </submittedName>
</protein>
<dbReference type="RefSeq" id="WP_141150156.1">
    <property type="nucleotide sequence ID" value="NZ_VHLG01000012.1"/>
</dbReference>
<gene>
    <name evidence="1" type="ORF">FJU08_16600</name>
</gene>
<sequence>MAKIDRTEDVEEIADLAEAVVELLEEEGDPDAPDLDQVILDALARQNVFNVEVVSAMAALSAGKLGQSQFDALTKEMRQVHQAVMDAVSLWAETKGAEDD</sequence>
<name>A0A506U9D2_9HYPH</name>
<evidence type="ECO:0000313" key="1">
    <source>
        <dbReference type="EMBL" id="TPW28437.1"/>
    </source>
</evidence>
<dbReference type="AlphaFoldDB" id="A0A506U9D2"/>
<accession>A0A506U9D2</accession>